<dbReference type="KEGG" id="acek:FLP30_13385"/>
<dbReference type="AlphaFoldDB" id="A0A5C1YR80"/>
<feature type="chain" id="PRO_5022665702" description="Septal ring lytic transglycosylase RlpA family lipoprotein" evidence="1">
    <location>
        <begin position="19"/>
        <end position="94"/>
    </location>
</feature>
<keyword evidence="2" id="KW-0614">Plasmid</keyword>
<evidence type="ECO:0000313" key="3">
    <source>
        <dbReference type="Proteomes" id="UP000324536"/>
    </source>
</evidence>
<reference evidence="2 3" key="1">
    <citation type="submission" date="2019-09" db="EMBL/GenBank/DDBJ databases">
        <title>Genome sequencing of strain KACC 21233.</title>
        <authorList>
            <person name="Heo J."/>
            <person name="Kim S.-J."/>
            <person name="Kim J.-S."/>
            <person name="Hong S.-B."/>
            <person name="Kwon S.-W."/>
        </authorList>
    </citation>
    <scope>NUCLEOTIDE SEQUENCE [LARGE SCALE GENOMIC DNA]</scope>
    <source>
        <strain evidence="2 3">KACC 21233</strain>
        <plasmid evidence="2 3">unnamed1</plasmid>
    </source>
</reference>
<protein>
    <recommendedName>
        <fullName evidence="4">Septal ring lytic transglycosylase RlpA family lipoprotein</fullName>
    </recommendedName>
</protein>
<organism evidence="2 3">
    <name type="scientific">Acetobacter vaccinii</name>
    <dbReference type="NCBI Taxonomy" id="2592655"/>
    <lineage>
        <taxon>Bacteria</taxon>
        <taxon>Pseudomonadati</taxon>
        <taxon>Pseudomonadota</taxon>
        <taxon>Alphaproteobacteria</taxon>
        <taxon>Acetobacterales</taxon>
        <taxon>Acetobacteraceae</taxon>
        <taxon>Acetobacter</taxon>
    </lineage>
</organism>
<feature type="signal peptide" evidence="1">
    <location>
        <begin position="1"/>
        <end position="18"/>
    </location>
</feature>
<evidence type="ECO:0000256" key="1">
    <source>
        <dbReference type="SAM" id="SignalP"/>
    </source>
</evidence>
<gene>
    <name evidence="2" type="ORF">FLP30_13385</name>
</gene>
<dbReference type="EMBL" id="CP043507">
    <property type="protein sequence ID" value="QEO18856.1"/>
    <property type="molecule type" value="Genomic_DNA"/>
</dbReference>
<evidence type="ECO:0000313" key="2">
    <source>
        <dbReference type="EMBL" id="QEO18856.1"/>
    </source>
</evidence>
<keyword evidence="3" id="KW-1185">Reference proteome</keyword>
<dbReference type="OrthoDB" id="7219630at2"/>
<keyword evidence="1" id="KW-0732">Signal</keyword>
<dbReference type="Proteomes" id="UP000324536">
    <property type="component" value="Plasmid unnamed1"/>
</dbReference>
<evidence type="ECO:0008006" key="4">
    <source>
        <dbReference type="Google" id="ProtNLM"/>
    </source>
</evidence>
<proteinExistence type="predicted"/>
<name>A0A5C1YR80_9PROT</name>
<accession>A0A5C1YR80</accession>
<geneLocation type="plasmid" evidence="2">
    <name>unnamed1</name>
</geneLocation>
<sequence length="94" mass="9862">MRRIILLSAFCLAGCAQGNLQSTAARPLTPPAVQQAYYSPYAAYGSAPAIWQPPVANRAGSIVKPSDPADQAGRPDYENAPWSVAKLAAKAGTF</sequence>